<comment type="similarity">
    <text evidence="4">Belongs to the D-isomer specific 2-hydroxyacid dehydrogenase family.</text>
</comment>
<evidence type="ECO:0000313" key="7">
    <source>
        <dbReference type="EMBL" id="XBS71227.1"/>
    </source>
</evidence>
<dbReference type="InterPro" id="IPR036291">
    <property type="entry name" value="NAD(P)-bd_dom_sf"/>
</dbReference>
<accession>A0AAU7QDH3</accession>
<dbReference type="PANTHER" id="PTHR10996">
    <property type="entry name" value="2-HYDROXYACID DEHYDROGENASE-RELATED"/>
    <property type="match status" value="1"/>
</dbReference>
<keyword evidence="3" id="KW-0520">NAD</keyword>
<evidence type="ECO:0000256" key="2">
    <source>
        <dbReference type="ARBA" id="ARBA00023002"/>
    </source>
</evidence>
<dbReference type="GO" id="GO:0005829">
    <property type="term" value="C:cytosol"/>
    <property type="evidence" value="ECO:0007669"/>
    <property type="project" value="TreeGrafter"/>
</dbReference>
<dbReference type="Pfam" id="PF02826">
    <property type="entry name" value="2-Hacid_dh_C"/>
    <property type="match status" value="1"/>
</dbReference>
<feature type="domain" description="D-isomer specific 2-hydroxyacid dehydrogenase catalytic" evidence="5">
    <location>
        <begin position="45"/>
        <end position="313"/>
    </location>
</feature>
<dbReference type="EMBL" id="CP157947">
    <property type="protein sequence ID" value="XBS71227.1"/>
    <property type="molecule type" value="Genomic_DNA"/>
</dbReference>
<evidence type="ECO:0000259" key="6">
    <source>
        <dbReference type="Pfam" id="PF02826"/>
    </source>
</evidence>
<evidence type="ECO:0000256" key="3">
    <source>
        <dbReference type="ARBA" id="ARBA00023027"/>
    </source>
</evidence>
<evidence type="ECO:0000256" key="4">
    <source>
        <dbReference type="RuleBase" id="RU003719"/>
    </source>
</evidence>
<dbReference type="SUPFAM" id="SSF51735">
    <property type="entry name" value="NAD(P)-binding Rossmann-fold domains"/>
    <property type="match status" value="1"/>
</dbReference>
<sequence>MSIALLLHVNIPEHFRAGFEQAGFSLRPAIRENDCSPILPAGDPHEIQALLTIGSIGLRAADMAAFPNLRIICCQGVGFEKIDLDAARAKGIMVTNGAGTNDISVADHGVALIAALARNVVSLDQAVRRGEWRQSRQERPQLTGKRVGILGLGNIGFKIAERCSAGFGMEVAYHNRRARADSGLRYCGSPEELARWADFLVVSAPGGAQTRHLVNDKVLAALGPEGFLVNIARGSLVDTDALVESLQRKTIAGAALDVVEGEPEVPEALLRLDNVILTPHVAARSPEAMAAMFQRVRENLTRYFGGQPVLSPVPGMENA</sequence>
<evidence type="ECO:0000256" key="1">
    <source>
        <dbReference type="ARBA" id="ARBA00022857"/>
    </source>
</evidence>
<reference evidence="7" key="1">
    <citation type="submission" date="2024-06" db="EMBL/GenBank/DDBJ databases">
        <authorList>
            <person name="Coelho C."/>
            <person name="Bento M."/>
            <person name="Garcia E."/>
            <person name="Camelo A."/>
            <person name="Brandao I."/>
            <person name="Espirito Santo C."/>
            <person name="Trovao J."/>
            <person name="Verissimo A."/>
            <person name="Costa J."/>
            <person name="Tiago I."/>
        </authorList>
    </citation>
    <scope>NUCLEOTIDE SEQUENCE</scope>
    <source>
        <strain evidence="7">KWT182</strain>
    </source>
</reference>
<dbReference type="InterPro" id="IPR006140">
    <property type="entry name" value="D-isomer_DH_NAD-bd"/>
</dbReference>
<dbReference type="GO" id="GO:0016618">
    <property type="term" value="F:hydroxypyruvate reductase [NAD(P)H] activity"/>
    <property type="evidence" value="ECO:0007669"/>
    <property type="project" value="TreeGrafter"/>
</dbReference>
<dbReference type="Pfam" id="PF00389">
    <property type="entry name" value="2-Hacid_dh"/>
    <property type="match status" value="1"/>
</dbReference>
<dbReference type="InterPro" id="IPR050223">
    <property type="entry name" value="D-isomer_2-hydroxyacid_DH"/>
</dbReference>
<dbReference type="PANTHER" id="PTHR10996:SF178">
    <property type="entry name" value="2-HYDROXYACID DEHYDROGENASE YGL185C-RELATED"/>
    <property type="match status" value="1"/>
</dbReference>
<proteinExistence type="inferred from homology"/>
<protein>
    <submittedName>
        <fullName evidence="7">2-hydroxyacid dehydrogenase</fullName>
    </submittedName>
</protein>
<gene>
    <name evidence="7" type="ORF">ABK905_09890</name>
</gene>
<dbReference type="GO" id="GO:0030267">
    <property type="term" value="F:glyoxylate reductase (NADPH) activity"/>
    <property type="evidence" value="ECO:0007669"/>
    <property type="project" value="TreeGrafter"/>
</dbReference>
<dbReference type="Gene3D" id="3.40.50.720">
    <property type="entry name" value="NAD(P)-binding Rossmann-like Domain"/>
    <property type="match status" value="2"/>
</dbReference>
<organism evidence="7">
    <name type="scientific">Acerihabitans sp. KWT182</name>
    <dbReference type="NCBI Taxonomy" id="3157919"/>
    <lineage>
        <taxon>Bacteria</taxon>
        <taxon>Pseudomonadati</taxon>
        <taxon>Pseudomonadota</taxon>
        <taxon>Gammaproteobacteria</taxon>
        <taxon>Enterobacterales</taxon>
        <taxon>Pectobacteriaceae</taxon>
        <taxon>Acerihabitans</taxon>
    </lineage>
</organism>
<name>A0AAU7QDH3_9GAMM</name>
<feature type="domain" description="D-isomer specific 2-hydroxyacid dehydrogenase NAD-binding" evidence="6">
    <location>
        <begin position="110"/>
        <end position="282"/>
    </location>
</feature>
<dbReference type="FunFam" id="3.40.50.720:FF:000213">
    <property type="entry name" value="Putative 2-hydroxyacid dehydrogenase"/>
    <property type="match status" value="1"/>
</dbReference>
<dbReference type="CDD" id="cd12156">
    <property type="entry name" value="HPPR"/>
    <property type="match status" value="1"/>
</dbReference>
<dbReference type="GO" id="GO:0051287">
    <property type="term" value="F:NAD binding"/>
    <property type="evidence" value="ECO:0007669"/>
    <property type="project" value="InterPro"/>
</dbReference>
<dbReference type="AlphaFoldDB" id="A0AAU7QDH3"/>
<dbReference type="InterPro" id="IPR006139">
    <property type="entry name" value="D-isomer_2_OHA_DH_cat_dom"/>
</dbReference>
<dbReference type="SUPFAM" id="SSF52283">
    <property type="entry name" value="Formate/glycerate dehydrogenase catalytic domain-like"/>
    <property type="match status" value="1"/>
</dbReference>
<keyword evidence="2 4" id="KW-0560">Oxidoreductase</keyword>
<keyword evidence="1" id="KW-0521">NADP</keyword>
<evidence type="ECO:0000259" key="5">
    <source>
        <dbReference type="Pfam" id="PF00389"/>
    </source>
</evidence>